<dbReference type="KEGG" id="tak:Tharo_0422"/>
<keyword evidence="2" id="KW-1185">Reference proteome</keyword>
<accession>A0A2R4BJE7</accession>
<organism evidence="1 2">
    <name type="scientific">Thauera aromatica K172</name>
    <dbReference type="NCBI Taxonomy" id="44139"/>
    <lineage>
        <taxon>Bacteria</taxon>
        <taxon>Pseudomonadati</taxon>
        <taxon>Pseudomonadota</taxon>
        <taxon>Betaproteobacteria</taxon>
        <taxon>Rhodocyclales</taxon>
        <taxon>Zoogloeaceae</taxon>
        <taxon>Thauera</taxon>
    </lineage>
</organism>
<name>A0A2R4BJE7_THAAR</name>
<dbReference type="EMBL" id="CP028339">
    <property type="protein sequence ID" value="AVR87372.1"/>
    <property type="molecule type" value="Genomic_DNA"/>
</dbReference>
<reference evidence="1 2" key="1">
    <citation type="submission" date="2018-03" db="EMBL/GenBank/DDBJ databases">
        <title>Complete genome sequence of Thauera aromatica, a model organism for studying aromatic compound degradation under denitrifying conditions.</title>
        <authorList>
            <person name="Lo H.-Y."/>
            <person name="Goris T."/>
            <person name="Boll M."/>
            <person name="Mueller J.A."/>
        </authorList>
    </citation>
    <scope>NUCLEOTIDE SEQUENCE [LARGE SCALE GENOMIC DNA]</scope>
    <source>
        <strain evidence="1 2">K172</strain>
    </source>
</reference>
<evidence type="ECO:0000313" key="2">
    <source>
        <dbReference type="Proteomes" id="UP000241885"/>
    </source>
</evidence>
<proteinExistence type="predicted"/>
<dbReference type="RefSeq" id="WP_107219797.1">
    <property type="nucleotide sequence ID" value="NZ_CP028339.1"/>
</dbReference>
<dbReference type="OrthoDB" id="5289528at2"/>
<sequence>MPTPSSLNTTSSLGDLVVTILSGTPGKQLSSAELAGLIVQSFPDWCAKKQQNSKQGVKIEAQIANEISSRRPQWLKKYAALKCSDTSPRKYSWGDVEHAPEEISDNEPAVASPQQKLKESDLYPLLAHFLWVGPVQNRVYPKRIDEKTSSNNLGPKANEWLHPDVVGLEDLMADWQPQIQDCAEKAGDQRARLWSFEVKLRVSRSSVRRDYFQAVSNSSWANFGYLVAAEIDPDTDAELMMLHGLHGIGLIELNVENPAESAIRIPARERDAVDWATSNRLAKENKDFRQFAKLVASFYKTRDTSEKEWDKPASIPEGD</sequence>
<evidence type="ECO:0000313" key="1">
    <source>
        <dbReference type="EMBL" id="AVR87372.1"/>
    </source>
</evidence>
<dbReference type="AlphaFoldDB" id="A0A2R4BJE7"/>
<gene>
    <name evidence="1" type="ORF">Tharo_0422</name>
</gene>
<dbReference type="Proteomes" id="UP000241885">
    <property type="component" value="Chromosome"/>
</dbReference>
<protein>
    <submittedName>
        <fullName evidence="1">HrgA protein</fullName>
    </submittedName>
</protein>